<proteinExistence type="predicted"/>
<name>A0A7C2P516_9PLAN</name>
<accession>A0A7C2P516</accession>
<dbReference type="EMBL" id="DSOK01000170">
    <property type="protein sequence ID" value="HEN14955.1"/>
    <property type="molecule type" value="Genomic_DNA"/>
</dbReference>
<evidence type="ECO:0000313" key="2">
    <source>
        <dbReference type="EMBL" id="HEN14955.1"/>
    </source>
</evidence>
<feature type="region of interest" description="Disordered" evidence="1">
    <location>
        <begin position="123"/>
        <end position="149"/>
    </location>
</feature>
<feature type="compositionally biased region" description="Basic residues" evidence="1">
    <location>
        <begin position="22"/>
        <end position="35"/>
    </location>
</feature>
<protein>
    <submittedName>
        <fullName evidence="2">Uncharacterized protein</fullName>
    </submittedName>
</protein>
<dbReference type="AlphaFoldDB" id="A0A7C2P516"/>
<gene>
    <name evidence="2" type="ORF">ENQ76_05730</name>
</gene>
<comment type="caution">
    <text evidence="2">The sequence shown here is derived from an EMBL/GenBank/DDBJ whole genome shotgun (WGS) entry which is preliminary data.</text>
</comment>
<feature type="compositionally biased region" description="Basic and acidic residues" evidence="1">
    <location>
        <begin position="1"/>
        <end position="14"/>
    </location>
</feature>
<sequence length="149" mass="16470">MELRRQAEAVEARGETPAAPAKAKKATTAKTKRTKEKAIVRKRLIWVVYNGSMKEEGRFPYDQRAAAEEKIEQLRQKSKKLYFIQPVKEVIGADPSTTVGLAAAAAVAASSAKVAALPVVEEEDIEIPEDIAAEAEEEEEEEEEDEDEE</sequence>
<reference evidence="2" key="1">
    <citation type="journal article" date="2020" name="mSystems">
        <title>Genome- and Community-Level Interaction Insights into Carbon Utilization and Element Cycling Functions of Hydrothermarchaeota in Hydrothermal Sediment.</title>
        <authorList>
            <person name="Zhou Z."/>
            <person name="Liu Y."/>
            <person name="Xu W."/>
            <person name="Pan J."/>
            <person name="Luo Z.H."/>
            <person name="Li M."/>
        </authorList>
    </citation>
    <scope>NUCLEOTIDE SEQUENCE [LARGE SCALE GENOMIC DNA]</scope>
    <source>
        <strain evidence="2">SpSt-339</strain>
    </source>
</reference>
<organism evidence="2">
    <name type="scientific">Schlesneria paludicola</name>
    <dbReference type="NCBI Taxonomy" id="360056"/>
    <lineage>
        <taxon>Bacteria</taxon>
        <taxon>Pseudomonadati</taxon>
        <taxon>Planctomycetota</taxon>
        <taxon>Planctomycetia</taxon>
        <taxon>Planctomycetales</taxon>
        <taxon>Planctomycetaceae</taxon>
        <taxon>Schlesneria</taxon>
    </lineage>
</organism>
<feature type="region of interest" description="Disordered" evidence="1">
    <location>
        <begin position="1"/>
        <end position="35"/>
    </location>
</feature>
<evidence type="ECO:0000256" key="1">
    <source>
        <dbReference type="SAM" id="MobiDB-lite"/>
    </source>
</evidence>